<dbReference type="GO" id="GO:0003677">
    <property type="term" value="F:DNA binding"/>
    <property type="evidence" value="ECO:0007669"/>
    <property type="project" value="UniProtKB-KW"/>
</dbReference>
<accession>A0AAV9ZFV1</accession>
<feature type="compositionally biased region" description="Low complexity" evidence="7">
    <location>
        <begin position="26"/>
        <end position="44"/>
    </location>
</feature>
<evidence type="ECO:0000256" key="4">
    <source>
        <dbReference type="ARBA" id="ARBA00023163"/>
    </source>
</evidence>
<feature type="compositionally biased region" description="Polar residues" evidence="7">
    <location>
        <begin position="353"/>
        <end position="368"/>
    </location>
</feature>
<sequence length="390" mass="43363">MTVPHKMASSSPTSVQQINFEFVPNPSGASSTISTSPSSTSGASRTAKTKPRTNAARRASHNAVERLRREALNSRFLECASMLPNLATIKRPTKSSVVNSCIAHLHASRRHRLLASQQLRILSDECESLRREANEWRERAGLMLLPPPVRGEAFEIVLVGAEFELESPDPPSGEGEEEDYVDEESGGVGRYSEEDLRLARIQAYHHQQQQQQMQHQIQMQYGAQPDVHPAHFHSPFAHNIPSPMTEHHAPQYSAAHSWYDDKHPHPRSAHEPFMTHPYISRLQPPQVPPYAAAPFVPPSVQPPEHLDFVPPPHPDQPQLSPLFPPGEYSYDPLAGHQLPPVHGAGHVIVRDTGASSQSEAHPPSTQFDSRSHDHLRPGPQVHRASRKGTR</sequence>
<dbReference type="SUPFAM" id="SSF47459">
    <property type="entry name" value="HLH, helix-loop-helix DNA-binding domain"/>
    <property type="match status" value="1"/>
</dbReference>
<feature type="coiled-coil region" evidence="6">
    <location>
        <begin position="112"/>
        <end position="139"/>
    </location>
</feature>
<evidence type="ECO:0000256" key="6">
    <source>
        <dbReference type="SAM" id="Coils"/>
    </source>
</evidence>
<dbReference type="Pfam" id="PF00010">
    <property type="entry name" value="HLH"/>
    <property type="match status" value="1"/>
</dbReference>
<organism evidence="9 10">
    <name type="scientific">Favolaschia claudopus</name>
    <dbReference type="NCBI Taxonomy" id="2862362"/>
    <lineage>
        <taxon>Eukaryota</taxon>
        <taxon>Fungi</taxon>
        <taxon>Dikarya</taxon>
        <taxon>Basidiomycota</taxon>
        <taxon>Agaricomycotina</taxon>
        <taxon>Agaricomycetes</taxon>
        <taxon>Agaricomycetidae</taxon>
        <taxon>Agaricales</taxon>
        <taxon>Marasmiineae</taxon>
        <taxon>Mycenaceae</taxon>
        <taxon>Favolaschia</taxon>
    </lineage>
</organism>
<dbReference type="GO" id="GO:0003700">
    <property type="term" value="F:DNA-binding transcription factor activity"/>
    <property type="evidence" value="ECO:0007669"/>
    <property type="project" value="TreeGrafter"/>
</dbReference>
<dbReference type="PROSITE" id="PS50888">
    <property type="entry name" value="BHLH"/>
    <property type="match status" value="1"/>
</dbReference>
<dbReference type="EMBL" id="JAWWNJ010000155">
    <property type="protein sequence ID" value="KAK6980911.1"/>
    <property type="molecule type" value="Genomic_DNA"/>
</dbReference>
<evidence type="ECO:0000256" key="7">
    <source>
        <dbReference type="SAM" id="MobiDB-lite"/>
    </source>
</evidence>
<keyword evidence="3" id="KW-0010">Activator</keyword>
<dbReference type="GO" id="GO:0090575">
    <property type="term" value="C:RNA polymerase II transcription regulator complex"/>
    <property type="evidence" value="ECO:0007669"/>
    <property type="project" value="TreeGrafter"/>
</dbReference>
<dbReference type="InterPro" id="IPR036638">
    <property type="entry name" value="HLH_DNA-bd_sf"/>
</dbReference>
<feature type="region of interest" description="Disordered" evidence="7">
    <location>
        <begin position="301"/>
        <end position="390"/>
    </location>
</feature>
<evidence type="ECO:0000259" key="8">
    <source>
        <dbReference type="PROSITE" id="PS50888"/>
    </source>
</evidence>
<keyword evidence="2" id="KW-0238">DNA-binding</keyword>
<evidence type="ECO:0000256" key="1">
    <source>
        <dbReference type="ARBA" id="ARBA00023015"/>
    </source>
</evidence>
<evidence type="ECO:0000313" key="9">
    <source>
        <dbReference type="EMBL" id="KAK6980911.1"/>
    </source>
</evidence>
<protein>
    <submittedName>
        <fullName evidence="9">Macrophage erythroblast attacher</fullName>
    </submittedName>
</protein>
<feature type="region of interest" description="Disordered" evidence="7">
    <location>
        <begin position="22"/>
        <end position="61"/>
    </location>
</feature>
<evidence type="ECO:0000313" key="10">
    <source>
        <dbReference type="Proteomes" id="UP001362999"/>
    </source>
</evidence>
<evidence type="ECO:0000256" key="3">
    <source>
        <dbReference type="ARBA" id="ARBA00023159"/>
    </source>
</evidence>
<dbReference type="GO" id="GO:0046983">
    <property type="term" value="F:protein dimerization activity"/>
    <property type="evidence" value="ECO:0007669"/>
    <property type="project" value="InterPro"/>
</dbReference>
<gene>
    <name evidence="9" type="ORF">R3P38DRAFT_2746537</name>
</gene>
<dbReference type="AlphaFoldDB" id="A0AAV9ZFV1"/>
<feature type="domain" description="BHLH" evidence="8">
    <location>
        <begin position="56"/>
        <end position="108"/>
    </location>
</feature>
<feature type="compositionally biased region" description="Acidic residues" evidence="7">
    <location>
        <begin position="174"/>
        <end position="185"/>
    </location>
</feature>
<keyword evidence="6" id="KW-0175">Coiled coil</keyword>
<keyword evidence="4" id="KW-0804">Transcription</keyword>
<keyword evidence="10" id="KW-1185">Reference proteome</keyword>
<comment type="caution">
    <text evidence="9">The sequence shown here is derived from an EMBL/GenBank/DDBJ whole genome shotgun (WGS) entry which is preliminary data.</text>
</comment>
<evidence type="ECO:0000256" key="5">
    <source>
        <dbReference type="ARBA" id="ARBA00023242"/>
    </source>
</evidence>
<name>A0AAV9ZFV1_9AGAR</name>
<dbReference type="PANTHER" id="PTHR10328">
    <property type="entry name" value="PROTEIN MAX MYC-ASSOCIATED FACTOR X"/>
    <property type="match status" value="1"/>
</dbReference>
<keyword evidence="5" id="KW-0539">Nucleus</keyword>
<reference evidence="9 10" key="1">
    <citation type="journal article" date="2024" name="J Genomics">
        <title>Draft genome sequencing and assembly of Favolaschia claudopus CIRM-BRFM 2984 isolated from oak limbs.</title>
        <authorList>
            <person name="Navarro D."/>
            <person name="Drula E."/>
            <person name="Chaduli D."/>
            <person name="Cazenave R."/>
            <person name="Ahrendt S."/>
            <person name="Wang J."/>
            <person name="Lipzen A."/>
            <person name="Daum C."/>
            <person name="Barry K."/>
            <person name="Grigoriev I.V."/>
            <person name="Favel A."/>
            <person name="Rosso M.N."/>
            <person name="Martin F."/>
        </authorList>
    </citation>
    <scope>NUCLEOTIDE SEQUENCE [LARGE SCALE GENOMIC DNA]</scope>
    <source>
        <strain evidence="9 10">CIRM-BRFM 2984</strain>
    </source>
</reference>
<dbReference type="CDD" id="cd00083">
    <property type="entry name" value="bHLH_SF"/>
    <property type="match status" value="1"/>
</dbReference>
<feature type="region of interest" description="Disordered" evidence="7">
    <location>
        <begin position="165"/>
        <end position="188"/>
    </location>
</feature>
<dbReference type="SMART" id="SM00353">
    <property type="entry name" value="HLH"/>
    <property type="match status" value="1"/>
</dbReference>
<dbReference type="Gene3D" id="4.10.280.10">
    <property type="entry name" value="Helix-loop-helix DNA-binding domain"/>
    <property type="match status" value="1"/>
</dbReference>
<keyword evidence="1" id="KW-0805">Transcription regulation</keyword>
<dbReference type="InterPro" id="IPR011598">
    <property type="entry name" value="bHLH_dom"/>
</dbReference>
<dbReference type="PANTHER" id="PTHR10328:SF3">
    <property type="entry name" value="PROTEIN MAX"/>
    <property type="match status" value="1"/>
</dbReference>
<dbReference type="Proteomes" id="UP001362999">
    <property type="component" value="Unassembled WGS sequence"/>
</dbReference>
<dbReference type="GO" id="GO:0045944">
    <property type="term" value="P:positive regulation of transcription by RNA polymerase II"/>
    <property type="evidence" value="ECO:0007669"/>
    <property type="project" value="TreeGrafter"/>
</dbReference>
<evidence type="ECO:0000256" key="2">
    <source>
        <dbReference type="ARBA" id="ARBA00023125"/>
    </source>
</evidence>
<proteinExistence type="predicted"/>